<dbReference type="RefSeq" id="WP_137249740.1">
    <property type="nucleotide sequence ID" value="NZ_SZQA01000029.1"/>
</dbReference>
<evidence type="ECO:0000313" key="3">
    <source>
        <dbReference type="Proteomes" id="UP000308705"/>
    </source>
</evidence>
<accession>A0A4U3MC31</accession>
<keyword evidence="1" id="KW-0472">Membrane</keyword>
<evidence type="ECO:0000313" key="2">
    <source>
        <dbReference type="EMBL" id="TKK85176.1"/>
    </source>
</evidence>
<dbReference type="EMBL" id="SZQA01000029">
    <property type="protein sequence ID" value="TKK85176.1"/>
    <property type="molecule type" value="Genomic_DNA"/>
</dbReference>
<protein>
    <submittedName>
        <fullName evidence="2">MFS transporter</fullName>
    </submittedName>
</protein>
<organism evidence="2 3">
    <name type="scientific">Herbidospora galbida</name>
    <dbReference type="NCBI Taxonomy" id="2575442"/>
    <lineage>
        <taxon>Bacteria</taxon>
        <taxon>Bacillati</taxon>
        <taxon>Actinomycetota</taxon>
        <taxon>Actinomycetes</taxon>
        <taxon>Streptosporangiales</taxon>
        <taxon>Streptosporangiaceae</taxon>
        <taxon>Herbidospora</taxon>
    </lineage>
</organism>
<feature type="transmembrane region" description="Helical" evidence="1">
    <location>
        <begin position="66"/>
        <end position="85"/>
    </location>
</feature>
<comment type="caution">
    <text evidence="2">The sequence shown here is derived from an EMBL/GenBank/DDBJ whole genome shotgun (WGS) entry which is preliminary data.</text>
</comment>
<feature type="transmembrane region" description="Helical" evidence="1">
    <location>
        <begin position="112"/>
        <end position="133"/>
    </location>
</feature>
<keyword evidence="1" id="KW-0812">Transmembrane</keyword>
<feature type="transmembrane region" description="Helical" evidence="1">
    <location>
        <begin position="40"/>
        <end position="59"/>
    </location>
</feature>
<name>A0A4U3MC31_9ACTN</name>
<feature type="transmembrane region" description="Helical" evidence="1">
    <location>
        <begin position="12"/>
        <end position="34"/>
    </location>
</feature>
<keyword evidence="1" id="KW-1133">Transmembrane helix</keyword>
<gene>
    <name evidence="2" type="ORF">FDA94_26210</name>
</gene>
<sequence>MTSATSASTPFRVVRAAVFATVSVVLSVGAHAWAGGSTTAPAVLVALTLSFLAGVALAGRERSARVIFPALAGCQAVLHLMFSYAHSVEPMMAGHHHATTLLPSLSMLLTHAWAAGLTALWLARGEAVLWALLRRLEVRLLLLLRMAVEPAHPQVAVPADRVVIPASALLRHEISRRGPPGIVSLLAA</sequence>
<dbReference type="OrthoDB" id="5191668at2"/>
<keyword evidence="3" id="KW-1185">Reference proteome</keyword>
<dbReference type="AlphaFoldDB" id="A0A4U3MC31"/>
<dbReference type="Proteomes" id="UP000308705">
    <property type="component" value="Unassembled WGS sequence"/>
</dbReference>
<reference evidence="2 3" key="1">
    <citation type="submission" date="2019-04" db="EMBL/GenBank/DDBJ databases">
        <title>Herbidospora sp. NEAU-GS14.nov., a novel actinomycete isolated from soil.</title>
        <authorList>
            <person name="Han L."/>
        </authorList>
    </citation>
    <scope>NUCLEOTIDE SEQUENCE [LARGE SCALE GENOMIC DNA]</scope>
    <source>
        <strain evidence="2 3">NEAU-GS14</strain>
    </source>
</reference>
<proteinExistence type="predicted"/>
<evidence type="ECO:0000256" key="1">
    <source>
        <dbReference type="SAM" id="Phobius"/>
    </source>
</evidence>